<evidence type="ECO:0000256" key="2">
    <source>
        <dbReference type="SAM" id="Phobius"/>
    </source>
</evidence>
<keyword evidence="1" id="KW-0732">Signal</keyword>
<dbReference type="AlphaFoldDB" id="A0A6A4PGH7"/>
<keyword evidence="2" id="KW-0472">Membrane</keyword>
<dbReference type="Pfam" id="PF05617">
    <property type="entry name" value="Prolamin_like"/>
    <property type="match status" value="1"/>
</dbReference>
<reference evidence="5" key="1">
    <citation type="journal article" date="2020" name="Nat. Commun.">
        <title>Genome sequence of the cluster root forming white lupin.</title>
        <authorList>
            <person name="Hufnagel B."/>
            <person name="Marques A."/>
            <person name="Soriano A."/>
            <person name="Marques L."/>
            <person name="Divol F."/>
            <person name="Doumas P."/>
            <person name="Sallet E."/>
            <person name="Mancinotti D."/>
            <person name="Carrere S."/>
            <person name="Marande W."/>
            <person name="Arribat S."/>
            <person name="Keller J."/>
            <person name="Huneau C."/>
            <person name="Blein T."/>
            <person name="Aime D."/>
            <person name="Laguerre M."/>
            <person name="Taylor J."/>
            <person name="Schubert V."/>
            <person name="Nelson M."/>
            <person name="Geu-Flores F."/>
            <person name="Crespi M."/>
            <person name="Gallardo-Guerrero K."/>
            <person name="Delaux P.-M."/>
            <person name="Salse J."/>
            <person name="Berges H."/>
            <person name="Guyot R."/>
            <person name="Gouzy J."/>
            <person name="Peret B."/>
        </authorList>
    </citation>
    <scope>NUCLEOTIDE SEQUENCE [LARGE SCALE GENOMIC DNA]</scope>
    <source>
        <strain evidence="5">cv. Amiga</strain>
    </source>
</reference>
<name>A0A6A4PGH7_LUPAL</name>
<comment type="caution">
    <text evidence="4">The sequence shown here is derived from an EMBL/GenBank/DDBJ whole genome shotgun (WGS) entry which is preliminary data.</text>
</comment>
<dbReference type="Proteomes" id="UP000447434">
    <property type="component" value="Chromosome 14"/>
</dbReference>
<keyword evidence="5" id="KW-1185">Reference proteome</keyword>
<keyword evidence="2" id="KW-0812">Transmembrane</keyword>
<evidence type="ECO:0000259" key="3">
    <source>
        <dbReference type="Pfam" id="PF05617"/>
    </source>
</evidence>
<dbReference type="PANTHER" id="PTHR31951">
    <property type="entry name" value="BIFUNCTIONAL INHIBITOR/LIPID-TRANSFER PROTEIN/SEED STORAGE 2S ALBUMIN SUPERFAMILY PROTEIN-RELATED"/>
    <property type="match status" value="1"/>
</dbReference>
<dbReference type="EMBL" id="WOCE01000014">
    <property type="protein sequence ID" value="KAE9600621.1"/>
    <property type="molecule type" value="Genomic_DNA"/>
</dbReference>
<keyword evidence="2" id="KW-1133">Transmembrane helix</keyword>
<protein>
    <submittedName>
        <fullName evidence="4">Putative Prolamin-like domain-containing protein</fullName>
    </submittedName>
</protein>
<feature type="domain" description="Prolamin-like" evidence="3">
    <location>
        <begin position="49"/>
        <end position="122"/>
    </location>
</feature>
<evidence type="ECO:0000313" key="4">
    <source>
        <dbReference type="EMBL" id="KAE9600621.1"/>
    </source>
</evidence>
<dbReference type="PANTHER" id="PTHR31951:SF22">
    <property type="entry name" value="ECA1 GAMETOGENESIS RELATED FAMILY"/>
    <property type="match status" value="1"/>
</dbReference>
<sequence>MATSSNFYIMVTLMTIITLLVGNGDSYSQILKSPKKPVSSDAPSPLSIDCASKLHPNCGTQIFYGVFYGNETVSADCCYNLVHDLGKICHDSMTSYALITWLKFKPEETQILQRKDQIWNNCKSNN</sequence>
<accession>A0A6A4PGH7</accession>
<dbReference type="InterPro" id="IPR008502">
    <property type="entry name" value="Prolamin-like"/>
</dbReference>
<organism evidence="4 5">
    <name type="scientific">Lupinus albus</name>
    <name type="common">White lupine</name>
    <name type="synonym">Lupinus termis</name>
    <dbReference type="NCBI Taxonomy" id="3870"/>
    <lineage>
        <taxon>Eukaryota</taxon>
        <taxon>Viridiplantae</taxon>
        <taxon>Streptophyta</taxon>
        <taxon>Embryophyta</taxon>
        <taxon>Tracheophyta</taxon>
        <taxon>Spermatophyta</taxon>
        <taxon>Magnoliopsida</taxon>
        <taxon>eudicotyledons</taxon>
        <taxon>Gunneridae</taxon>
        <taxon>Pentapetalae</taxon>
        <taxon>rosids</taxon>
        <taxon>fabids</taxon>
        <taxon>Fabales</taxon>
        <taxon>Fabaceae</taxon>
        <taxon>Papilionoideae</taxon>
        <taxon>50 kb inversion clade</taxon>
        <taxon>genistoids sensu lato</taxon>
        <taxon>core genistoids</taxon>
        <taxon>Genisteae</taxon>
        <taxon>Lupinus</taxon>
    </lineage>
</organism>
<gene>
    <name evidence="4" type="ORF">Lalb_Chr14g0374851</name>
</gene>
<proteinExistence type="predicted"/>
<evidence type="ECO:0000313" key="5">
    <source>
        <dbReference type="Proteomes" id="UP000447434"/>
    </source>
</evidence>
<feature type="transmembrane region" description="Helical" evidence="2">
    <location>
        <begin position="6"/>
        <end position="24"/>
    </location>
</feature>
<evidence type="ECO:0000256" key="1">
    <source>
        <dbReference type="ARBA" id="ARBA00022729"/>
    </source>
</evidence>
<dbReference type="OrthoDB" id="1408535at2759"/>